<dbReference type="EMBL" id="DAAMKA010000003">
    <property type="protein sequence ID" value="HAC6986968.1"/>
    <property type="molecule type" value="Genomic_DNA"/>
</dbReference>
<accession>A0A5I5S704</accession>
<name>A0A5I5S704_SALET</name>
<reference evidence="3" key="1">
    <citation type="journal article" date="2018" name="Genome Biol.">
        <title>SKESA: strategic k-mer extension for scrupulous assemblies.</title>
        <authorList>
            <person name="Souvorov A."/>
            <person name="Agarwala R."/>
            <person name="Lipman D.J."/>
        </authorList>
    </citation>
    <scope>NUCLEOTIDE SEQUENCE</scope>
    <source>
        <strain evidence="3">Salmonella enterica</strain>
    </source>
</reference>
<reference evidence="3" key="2">
    <citation type="submission" date="2018-07" db="EMBL/GenBank/DDBJ databases">
        <authorList>
            <consortium name="NCBI Pathogen Detection Project"/>
        </authorList>
    </citation>
    <scope>NUCLEOTIDE SEQUENCE</scope>
    <source>
        <strain evidence="3">Salmonella enterica</strain>
    </source>
</reference>
<gene>
    <name evidence="1" type="ORF">DRA33_13530</name>
    <name evidence="2" type="ORF">DS367_14030</name>
    <name evidence="3" type="ORF">G0E06_01655</name>
    <name evidence="4" type="ORF">G9X08_004583</name>
</gene>
<dbReference type="EMBL" id="AAHCRV010000030">
    <property type="protein sequence ID" value="EBU6391105.1"/>
    <property type="molecule type" value="Genomic_DNA"/>
</dbReference>
<sequence>MKTNIEKCTMKMDSFDWGTLDILEEYLYNDWLLECYDKGPFYSILNTYKKSNHETQEALKHYALFRKRKIQAEEW</sequence>
<dbReference type="EMBL" id="AAHMAG010000031">
    <property type="protein sequence ID" value="EBX7090362.1"/>
    <property type="molecule type" value="Genomic_DNA"/>
</dbReference>
<proteinExistence type="predicted"/>
<evidence type="ECO:0000313" key="2">
    <source>
        <dbReference type="EMBL" id="EBX7090362.1"/>
    </source>
</evidence>
<evidence type="ECO:0000313" key="4">
    <source>
        <dbReference type="EMBL" id="HAF7186998.1"/>
    </source>
</evidence>
<reference evidence="2" key="3">
    <citation type="submission" date="2018-07" db="EMBL/GenBank/DDBJ databases">
        <authorList>
            <person name="Ashton P.M."/>
            <person name="Dallman T."/>
            <person name="Nair S."/>
            <person name="De Pinna E."/>
            <person name="Peters T."/>
            <person name="Grant K."/>
        </authorList>
    </citation>
    <scope>NUCLEOTIDE SEQUENCE</scope>
    <source>
        <strain evidence="1">161071</strain>
        <strain evidence="2">307234</strain>
    </source>
</reference>
<comment type="caution">
    <text evidence="3">The sequence shown here is derived from an EMBL/GenBank/DDBJ whole genome shotgun (WGS) entry which is preliminary data.</text>
</comment>
<evidence type="ECO:0000313" key="3">
    <source>
        <dbReference type="EMBL" id="HAC6986968.1"/>
    </source>
</evidence>
<dbReference type="EMBL" id="DAAWBK010000314">
    <property type="protein sequence ID" value="HAF7186998.1"/>
    <property type="molecule type" value="Genomic_DNA"/>
</dbReference>
<dbReference type="AlphaFoldDB" id="A0A5I5S704"/>
<organism evidence="3">
    <name type="scientific">Salmonella enterica subsp. enterica serovar Napoli</name>
    <dbReference type="NCBI Taxonomy" id="1151001"/>
    <lineage>
        <taxon>Bacteria</taxon>
        <taxon>Pseudomonadati</taxon>
        <taxon>Pseudomonadota</taxon>
        <taxon>Gammaproteobacteria</taxon>
        <taxon>Enterobacterales</taxon>
        <taxon>Enterobacteriaceae</taxon>
        <taxon>Salmonella</taxon>
    </lineage>
</organism>
<evidence type="ECO:0000313" key="1">
    <source>
        <dbReference type="EMBL" id="EBU6391105.1"/>
    </source>
</evidence>
<protein>
    <submittedName>
        <fullName evidence="3">Uncharacterized protein</fullName>
    </submittedName>
</protein>